<sequence length="350" mass="36114">MPSSFDNPYLGQGIAIDTPLARADATRVGRLLAQCPHHAATPLRDLPGLAQQCGVAAIHLKDESARMGLGSFKALGAAFVIACDAADHAAGEEIAADELSDRTYVAASAGNHGLSVAAGAAVFGARAVIYLADTVPEAFAERLRSKGAEVVRAGETYEESMAAAERAAAERGWTLLSDSSWPGYTEIPLGVMEGYLQMAREAVDQMPEPPSHILLQAGVGGLAAAVARYARAQWGDGPEIIVVEPAYAPALIESVRAGRLVTTEGPVSEMGRLDCKTPSMIALASLSRDANRFVTISEEEAAQGVEILKAHGFATTPSGGAGMAALIAGLEGLGAEARVLAILSEGPEDG</sequence>
<dbReference type="Pfam" id="PF00291">
    <property type="entry name" value="PALP"/>
    <property type="match status" value="1"/>
</dbReference>
<dbReference type="PANTHER" id="PTHR42937">
    <property type="match status" value="1"/>
</dbReference>
<keyword evidence="2" id="KW-0663">Pyridoxal phosphate</keyword>
<dbReference type="EMBL" id="JADMKU010000008">
    <property type="protein sequence ID" value="MBR9651591.1"/>
    <property type="molecule type" value="Genomic_DNA"/>
</dbReference>
<accession>A0ABS5HRI9</accession>
<dbReference type="RefSeq" id="WP_212701110.1">
    <property type="nucleotide sequence ID" value="NZ_JADMKU010000008.1"/>
</dbReference>
<keyword evidence="5" id="KW-1185">Reference proteome</keyword>
<evidence type="ECO:0000256" key="2">
    <source>
        <dbReference type="ARBA" id="ARBA00022898"/>
    </source>
</evidence>
<protein>
    <submittedName>
        <fullName evidence="4">Pyridoxal-phosphate dependent enzyme</fullName>
    </submittedName>
</protein>
<name>A0ABS5HRI9_9RHOB</name>
<proteinExistence type="predicted"/>
<gene>
    <name evidence="4" type="ORF">IT775_10690</name>
</gene>
<dbReference type="InterPro" id="IPR001926">
    <property type="entry name" value="TrpB-like_PALP"/>
</dbReference>
<dbReference type="Gene3D" id="3.40.50.1100">
    <property type="match status" value="2"/>
</dbReference>
<dbReference type="Proteomes" id="UP001195941">
    <property type="component" value="Unassembled WGS sequence"/>
</dbReference>
<reference evidence="4 5" key="1">
    <citation type="journal article" date="2021" name="Arch. Microbiol.">
        <title>Thalassobius aquimarinus sp. nov., isolated from the Sea of Japan seashore.</title>
        <authorList>
            <person name="Kurilenko V.V."/>
            <person name="Romanenko L.A."/>
            <person name="Chernysheva N.Y."/>
            <person name="Velansky P.V."/>
            <person name="Tekutyeva L.A."/>
            <person name="Isaeva M.P."/>
            <person name="Mikhailov V.V."/>
        </authorList>
    </citation>
    <scope>NUCLEOTIDE SEQUENCE [LARGE SCALE GENOMIC DNA]</scope>
    <source>
        <strain evidence="4 5">KMM 8518</strain>
    </source>
</reference>
<evidence type="ECO:0000256" key="1">
    <source>
        <dbReference type="ARBA" id="ARBA00001933"/>
    </source>
</evidence>
<comment type="cofactor">
    <cofactor evidence="1">
        <name>pyridoxal 5'-phosphate</name>
        <dbReference type="ChEBI" id="CHEBI:597326"/>
    </cofactor>
</comment>
<feature type="domain" description="Tryptophan synthase beta chain-like PALP" evidence="3">
    <location>
        <begin position="37"/>
        <end position="344"/>
    </location>
</feature>
<evidence type="ECO:0000313" key="5">
    <source>
        <dbReference type="Proteomes" id="UP001195941"/>
    </source>
</evidence>
<evidence type="ECO:0000313" key="4">
    <source>
        <dbReference type="EMBL" id="MBR9651591.1"/>
    </source>
</evidence>
<dbReference type="SUPFAM" id="SSF53686">
    <property type="entry name" value="Tryptophan synthase beta subunit-like PLP-dependent enzymes"/>
    <property type="match status" value="1"/>
</dbReference>
<organism evidence="4 5">
    <name type="scientific">Thalassovita aquimarina</name>
    <dbReference type="NCBI Taxonomy" id="2785917"/>
    <lineage>
        <taxon>Bacteria</taxon>
        <taxon>Pseudomonadati</taxon>
        <taxon>Pseudomonadota</taxon>
        <taxon>Alphaproteobacteria</taxon>
        <taxon>Rhodobacterales</taxon>
        <taxon>Roseobacteraceae</taxon>
        <taxon>Thalassovita</taxon>
    </lineage>
</organism>
<dbReference type="InterPro" id="IPR036052">
    <property type="entry name" value="TrpB-like_PALP_sf"/>
</dbReference>
<comment type="caution">
    <text evidence="4">The sequence shown here is derived from an EMBL/GenBank/DDBJ whole genome shotgun (WGS) entry which is preliminary data.</text>
</comment>
<dbReference type="PANTHER" id="PTHR42937:SF1">
    <property type="entry name" value="DIAMINOPROPIONATE AMMONIA-LYASE"/>
    <property type="match status" value="1"/>
</dbReference>
<evidence type="ECO:0000259" key="3">
    <source>
        <dbReference type="Pfam" id="PF00291"/>
    </source>
</evidence>